<dbReference type="RefSeq" id="WP_377179319.1">
    <property type="nucleotide sequence ID" value="NZ_JBHTMY010000003.1"/>
</dbReference>
<gene>
    <name evidence="1" type="ORF">ACFQ39_12245</name>
</gene>
<protein>
    <submittedName>
        <fullName evidence="1">Uncharacterized protein</fullName>
    </submittedName>
</protein>
<comment type="caution">
    <text evidence="1">The sequence shown here is derived from an EMBL/GenBank/DDBJ whole genome shotgun (WGS) entry which is preliminary data.</text>
</comment>
<sequence>MDNYTIAVIDKTGILNEEDHPVAFGKRIFFNAIKSAGGRIEQVENVSETNQLLFVIIGTLENNDVSSLISEESKITQDKPEGVFYQWRSVADEAALIVGGTDTIGLMYALSELAQRIEDKGLSVLMTLENTVEFPDNHIRGLDKFIKDEKDDSWFFSEDYWQYYIGQLAKNRFNRLTLITGYNDGSKKDFMMPVYPYLLKVPEFENIKPKNSLLKSPKEYLAQLRRIGEICHNYGLEFVFGIWSHGRSDELIMGLPQDPLAYTKYCSNGLRELIRQVPEIDGIQMRVNYESGVGGFGDTAENFWKEIITAVGDGHKERNGKLFVDLRAKGLTVKIREWVLETGMNLSVTSKYSWEGVGLPYHQTEMRKAELAMLDNNDKRQRYGYADFLYKSRDFEYINRLWGIGTMRIFTWADPDYVKRFSHTTSFGGAKGFQVTPPMARKQNDWNLFTNDSLVYYKWEDQRYWAWYELFGRLGYSKNTNPEVWQRTFKKHYGKSYEAVLEAYSAAGKVLPLITSSHLTYHPANYNWAEIESGGALFVSNNASLFHERKERTYQSAEPGDPGLFYSINDYVKDVLANDVKPKINPIQLADLYENFSNKILAALLKVNLEDIPENYKKEFATNKIDLEITAALSAYHSFKIKAATDFAFFQETQEKGYLPSSLKNMEVAKRHWMTIVALTQELYYENPIFLHDNGTWYERLIEIDKDISKLKELIGVSNNLENLSHWDTVKKSTNLGTNNIEVTVPDSASSKNDLIVTFKTNELLQPKEAPKVHYRIANMASGKFKELIMKWDGNNYSTQIPADYLNPEYDLLIYFTSFTEEGHVIIYPGLFHQEVETPYFVVSILD</sequence>
<dbReference type="Proteomes" id="UP001597201">
    <property type="component" value="Unassembled WGS sequence"/>
</dbReference>
<evidence type="ECO:0000313" key="1">
    <source>
        <dbReference type="EMBL" id="MFD1316390.1"/>
    </source>
</evidence>
<evidence type="ECO:0000313" key="2">
    <source>
        <dbReference type="Proteomes" id="UP001597201"/>
    </source>
</evidence>
<name>A0ABW3Y6B1_9FLAO</name>
<organism evidence="1 2">
    <name type="scientific">Namhaeicola litoreus</name>
    <dbReference type="NCBI Taxonomy" id="1052145"/>
    <lineage>
        <taxon>Bacteria</taxon>
        <taxon>Pseudomonadati</taxon>
        <taxon>Bacteroidota</taxon>
        <taxon>Flavobacteriia</taxon>
        <taxon>Flavobacteriales</taxon>
        <taxon>Flavobacteriaceae</taxon>
        <taxon>Namhaeicola</taxon>
    </lineage>
</organism>
<accession>A0ABW3Y6B1</accession>
<reference evidence="2" key="1">
    <citation type="journal article" date="2019" name="Int. J. Syst. Evol. Microbiol.">
        <title>The Global Catalogue of Microorganisms (GCM) 10K type strain sequencing project: providing services to taxonomists for standard genome sequencing and annotation.</title>
        <authorList>
            <consortium name="The Broad Institute Genomics Platform"/>
            <consortium name="The Broad Institute Genome Sequencing Center for Infectious Disease"/>
            <person name="Wu L."/>
            <person name="Ma J."/>
        </authorList>
    </citation>
    <scope>NUCLEOTIDE SEQUENCE [LARGE SCALE GENOMIC DNA]</scope>
    <source>
        <strain evidence="2">CCUG 61485</strain>
    </source>
</reference>
<proteinExistence type="predicted"/>
<dbReference type="EMBL" id="JBHTMY010000003">
    <property type="protein sequence ID" value="MFD1316390.1"/>
    <property type="molecule type" value="Genomic_DNA"/>
</dbReference>
<keyword evidence="2" id="KW-1185">Reference proteome</keyword>